<dbReference type="SMART" id="SM00612">
    <property type="entry name" value="Kelch"/>
    <property type="match status" value="3"/>
</dbReference>
<proteinExistence type="predicted"/>
<dbReference type="OrthoDB" id="45365at2759"/>
<dbReference type="SUPFAM" id="SSF117281">
    <property type="entry name" value="Kelch motif"/>
    <property type="match status" value="1"/>
</dbReference>
<dbReference type="Pfam" id="PF01344">
    <property type="entry name" value="Kelch_1"/>
    <property type="match status" value="2"/>
</dbReference>
<dbReference type="InterPro" id="IPR015915">
    <property type="entry name" value="Kelch-typ_b-propeller"/>
</dbReference>
<dbReference type="EMBL" id="BGPR01000319">
    <property type="protein sequence ID" value="GBM12821.1"/>
    <property type="molecule type" value="Genomic_DNA"/>
</dbReference>
<dbReference type="PANTHER" id="PTHR46375:SF3">
    <property type="entry name" value="KELCH REPEAT AND BTB DOMAIN-CONTAINING PROTEIN 13"/>
    <property type="match status" value="1"/>
</dbReference>
<dbReference type="InterPro" id="IPR052392">
    <property type="entry name" value="Kelch-BTB_domain-containing"/>
</dbReference>
<dbReference type="PANTHER" id="PTHR46375">
    <property type="entry name" value="KELCH REPEAT AND BTB DOMAIN-CONTAINING PROTEIN 13-RELATED"/>
    <property type="match status" value="1"/>
</dbReference>
<dbReference type="Proteomes" id="UP000499080">
    <property type="component" value="Unassembled WGS sequence"/>
</dbReference>
<dbReference type="Gene3D" id="2.120.10.80">
    <property type="entry name" value="Kelch-type beta propeller"/>
    <property type="match status" value="1"/>
</dbReference>
<keyword evidence="3" id="KW-1185">Reference proteome</keyword>
<evidence type="ECO:0000256" key="1">
    <source>
        <dbReference type="ARBA" id="ARBA00022441"/>
    </source>
</evidence>
<sequence length="257" mass="30306">MFNASPKLNLILDIVEEAWLPISVSPGPRYDSCMITLGEQLYSVGGSRFAGDLTRTIYSYEFDRNLWKPITMPRRVVIYGAVTLKGLIYIVGMAELEPTPILVCQAYDPEEDDWFMLPPPNIYRRGFSVVVFHEQVFIVDGENDENYLRSVKMYDPLQNTWMTLPDLPYQYFFPKAVIVDDKIIVYENNNDDMRYYEVNPLVYWDQDSWLWRIIDKSSCLYCIRRYSFFLLDDYRFLNDITAKNRSPGINWERILPA</sequence>
<evidence type="ECO:0000313" key="3">
    <source>
        <dbReference type="Proteomes" id="UP000499080"/>
    </source>
</evidence>
<evidence type="ECO:0008006" key="4">
    <source>
        <dbReference type="Google" id="ProtNLM"/>
    </source>
</evidence>
<reference evidence="2 3" key="1">
    <citation type="journal article" date="2019" name="Sci. Rep.">
        <title>Orb-weaving spider Araneus ventricosus genome elucidates the spidroin gene catalogue.</title>
        <authorList>
            <person name="Kono N."/>
            <person name="Nakamura H."/>
            <person name="Ohtoshi R."/>
            <person name="Moran D.A.P."/>
            <person name="Shinohara A."/>
            <person name="Yoshida Y."/>
            <person name="Fujiwara M."/>
            <person name="Mori M."/>
            <person name="Tomita M."/>
            <person name="Arakawa K."/>
        </authorList>
    </citation>
    <scope>NUCLEOTIDE SEQUENCE [LARGE SCALE GENOMIC DNA]</scope>
</reference>
<name>A0A4Y2D832_ARAVE</name>
<gene>
    <name evidence="2" type="ORF">AVEN_247592_1</name>
</gene>
<protein>
    <recommendedName>
        <fullName evidence="4">Kelch-like protein 10</fullName>
    </recommendedName>
</protein>
<keyword evidence="1" id="KW-0880">Kelch repeat</keyword>
<dbReference type="InterPro" id="IPR006652">
    <property type="entry name" value="Kelch_1"/>
</dbReference>
<accession>A0A4Y2D832</accession>
<organism evidence="2 3">
    <name type="scientific">Araneus ventricosus</name>
    <name type="common">Orbweaver spider</name>
    <name type="synonym">Epeira ventricosa</name>
    <dbReference type="NCBI Taxonomy" id="182803"/>
    <lineage>
        <taxon>Eukaryota</taxon>
        <taxon>Metazoa</taxon>
        <taxon>Ecdysozoa</taxon>
        <taxon>Arthropoda</taxon>
        <taxon>Chelicerata</taxon>
        <taxon>Arachnida</taxon>
        <taxon>Araneae</taxon>
        <taxon>Araneomorphae</taxon>
        <taxon>Entelegynae</taxon>
        <taxon>Araneoidea</taxon>
        <taxon>Araneidae</taxon>
        <taxon>Araneus</taxon>
    </lineage>
</organism>
<comment type="caution">
    <text evidence="2">The sequence shown here is derived from an EMBL/GenBank/DDBJ whole genome shotgun (WGS) entry which is preliminary data.</text>
</comment>
<dbReference type="AlphaFoldDB" id="A0A4Y2D832"/>
<evidence type="ECO:0000313" key="2">
    <source>
        <dbReference type="EMBL" id="GBM12821.1"/>
    </source>
</evidence>